<proteinExistence type="predicted"/>
<reference evidence="1 2" key="1">
    <citation type="journal article" date="2019" name="Emerg. Microbes Infect.">
        <title>Comprehensive subspecies identification of 175 nontuberculous mycobacteria species based on 7547 genomic profiles.</title>
        <authorList>
            <person name="Matsumoto Y."/>
            <person name="Kinjo T."/>
            <person name="Motooka D."/>
            <person name="Nabeya D."/>
            <person name="Jung N."/>
            <person name="Uechi K."/>
            <person name="Horii T."/>
            <person name="Iida T."/>
            <person name="Fujita J."/>
            <person name="Nakamura S."/>
        </authorList>
    </citation>
    <scope>NUCLEOTIDE SEQUENCE [LARGE SCALE GENOMIC DNA]</scope>
    <source>
        <strain evidence="1 2">JCM 6399</strain>
    </source>
</reference>
<protein>
    <submittedName>
        <fullName evidence="1">Uncharacterized protein</fullName>
    </submittedName>
</protein>
<sequence>MRTACIKLPSYHGPQRDQDFLLASSADGIPFHHAVLPAEGPGDRIYSSLWLYLSGVEPVVFGLRSDTLSDDDAVGPGDRFTFLTAGMLSRFADAGTLEIGDEMSDAKVQFAARNSGGGLRPLPPTLFYRS</sequence>
<dbReference type="AlphaFoldDB" id="A0A9W4BDU0"/>
<name>A0A9W4BDU0_9MYCO</name>
<organism evidence="1 2">
    <name type="scientific">Mycobacterium gallinarum</name>
    <dbReference type="NCBI Taxonomy" id="39689"/>
    <lineage>
        <taxon>Bacteria</taxon>
        <taxon>Bacillati</taxon>
        <taxon>Actinomycetota</taxon>
        <taxon>Actinomycetes</taxon>
        <taxon>Mycobacteriales</taxon>
        <taxon>Mycobacteriaceae</taxon>
        <taxon>Mycobacterium</taxon>
    </lineage>
</organism>
<dbReference type="Proteomes" id="UP000465785">
    <property type="component" value="Chromosome"/>
</dbReference>
<evidence type="ECO:0000313" key="1">
    <source>
        <dbReference type="EMBL" id="BBY96020.1"/>
    </source>
</evidence>
<gene>
    <name evidence="1" type="ORF">MGALJ_56890</name>
</gene>
<dbReference type="KEGG" id="mgau:MGALJ_56890"/>
<dbReference type="EMBL" id="AP022601">
    <property type="protein sequence ID" value="BBY96020.1"/>
    <property type="molecule type" value="Genomic_DNA"/>
</dbReference>
<keyword evidence="2" id="KW-1185">Reference proteome</keyword>
<evidence type="ECO:0000313" key="2">
    <source>
        <dbReference type="Proteomes" id="UP000465785"/>
    </source>
</evidence>
<accession>A0A9W4BDU0</accession>